<dbReference type="EMBL" id="LQPR01000078">
    <property type="protein sequence ID" value="ORW64888.1"/>
    <property type="molecule type" value="Genomic_DNA"/>
</dbReference>
<protein>
    <submittedName>
        <fullName evidence="2">PE family protein</fullName>
    </submittedName>
</protein>
<accession>A0AAJ3TT09</accession>
<dbReference type="Proteomes" id="UP000193387">
    <property type="component" value="Unassembled WGS sequence"/>
</dbReference>
<dbReference type="InterPro" id="IPR000084">
    <property type="entry name" value="PE-PGRS_N"/>
</dbReference>
<gene>
    <name evidence="2" type="ORF">AWC23_02365</name>
</gene>
<comment type="caution">
    <text evidence="2">The sequence shown here is derived from an EMBL/GenBank/DDBJ whole genome shotgun (WGS) entry which is preliminary data.</text>
</comment>
<reference evidence="2 3" key="1">
    <citation type="submission" date="2016-01" db="EMBL/GenBank/DDBJ databases">
        <title>The new phylogeny of the genus Mycobacterium.</title>
        <authorList>
            <person name="Tarcisio F."/>
            <person name="Conor M."/>
            <person name="Antonella G."/>
            <person name="Elisabetta G."/>
            <person name="Giulia F.S."/>
            <person name="Sara T."/>
            <person name="Anna F."/>
            <person name="Clotilde B."/>
            <person name="Roberto B."/>
            <person name="Veronica D.S."/>
            <person name="Fabio R."/>
            <person name="Monica P."/>
            <person name="Olivier J."/>
            <person name="Enrico T."/>
            <person name="Nicola S."/>
        </authorList>
    </citation>
    <scope>NUCLEOTIDE SEQUENCE [LARGE SCALE GENOMIC DNA]</scope>
    <source>
        <strain evidence="2 3">DSM 44616</strain>
    </source>
</reference>
<dbReference type="Pfam" id="PF00934">
    <property type="entry name" value="PE"/>
    <property type="match status" value="1"/>
</dbReference>
<proteinExistence type="predicted"/>
<evidence type="ECO:0000259" key="1">
    <source>
        <dbReference type="Pfam" id="PF00934"/>
    </source>
</evidence>
<name>A0AAJ3TT09_9MYCO</name>
<dbReference type="AlphaFoldDB" id="A0AAJ3TT09"/>
<sequence length="299" mass="29828">MSFLLTAPEALVNAASDLVGIGTGLDTARSAAAAPTTGILAAAEDEISTQIAALFSAHGVGFQQLTAQVSAFHQQFTAALTSGANAYAQAEAGAAQTLTNAVNAPATALLGHPLLGSGAGAGIGSLAAGGGALSNAAAGLLARGAAAASQAGALLLGPTGGVSALTAAGALLSPAAITAAAAVPAANAFAPIATSIENAYLQIEPWVQYGFELLTYAAGWVPYVGILAPQIMFFYNLIEPIVQSGLFNTLDWLAGEISFAQGLSNFWAATTASINYFVNTEIYWVLGFLPPLPPLPPLT</sequence>
<feature type="domain" description="PE" evidence="1">
    <location>
        <begin position="5"/>
        <end position="92"/>
    </location>
</feature>
<keyword evidence="3" id="KW-1185">Reference proteome</keyword>
<dbReference type="SUPFAM" id="SSF140459">
    <property type="entry name" value="PE/PPE dimer-like"/>
    <property type="match status" value="1"/>
</dbReference>
<organism evidence="2 3">
    <name type="scientific">Mycobacterium saskatchewanense</name>
    <dbReference type="NCBI Taxonomy" id="220927"/>
    <lineage>
        <taxon>Bacteria</taxon>
        <taxon>Bacillati</taxon>
        <taxon>Actinomycetota</taxon>
        <taxon>Actinomycetes</taxon>
        <taxon>Mycobacteriales</taxon>
        <taxon>Mycobacteriaceae</taxon>
        <taxon>Mycobacterium</taxon>
        <taxon>Mycobacterium simiae complex</taxon>
    </lineage>
</organism>
<dbReference type="InterPro" id="IPR038332">
    <property type="entry name" value="PPE_sf"/>
</dbReference>
<dbReference type="RefSeq" id="WP_085258217.1">
    <property type="nucleotide sequence ID" value="NZ_AP022573.1"/>
</dbReference>
<dbReference type="Gene3D" id="1.10.287.850">
    <property type="entry name" value="HP0062-like domain"/>
    <property type="match status" value="1"/>
</dbReference>
<evidence type="ECO:0000313" key="2">
    <source>
        <dbReference type="EMBL" id="ORW64888.1"/>
    </source>
</evidence>
<evidence type="ECO:0000313" key="3">
    <source>
        <dbReference type="Proteomes" id="UP000193387"/>
    </source>
</evidence>